<gene>
    <name evidence="2" type="ORF">SAMN04487779_100216</name>
</gene>
<sequence length="132" mass="13977">MITPSTFLRRALLLDAACCLLLGLLMAVCAAPLGWWFHLPLALLREAGLFLLAFGVLLAWLGTRAVLPRWAVLGVIAGNALWAIDSVLLLLPGWIAPNMLGGAFILAQAIATALIAELEYAGLRRSATAAMA</sequence>
<keyword evidence="3" id="KW-1185">Reference proteome</keyword>
<feature type="transmembrane region" description="Helical" evidence="1">
    <location>
        <begin position="43"/>
        <end position="63"/>
    </location>
</feature>
<reference evidence="2 3" key="1">
    <citation type="submission" date="2016-10" db="EMBL/GenBank/DDBJ databases">
        <authorList>
            <person name="de Groot N.N."/>
        </authorList>
    </citation>
    <scope>NUCLEOTIDE SEQUENCE [LARGE SCALE GENOMIC DNA]</scope>
    <source>
        <strain evidence="2 3">CPCC 100156</strain>
    </source>
</reference>
<dbReference type="STRING" id="938405.SAMN02927895_02987"/>
<accession>A0A1G6NHX4</accession>
<dbReference type="Proteomes" id="UP000198925">
    <property type="component" value="Unassembled WGS sequence"/>
</dbReference>
<organism evidence="2 3">
    <name type="scientific">Belnapia rosea</name>
    <dbReference type="NCBI Taxonomy" id="938405"/>
    <lineage>
        <taxon>Bacteria</taxon>
        <taxon>Pseudomonadati</taxon>
        <taxon>Pseudomonadota</taxon>
        <taxon>Alphaproteobacteria</taxon>
        <taxon>Acetobacterales</taxon>
        <taxon>Roseomonadaceae</taxon>
        <taxon>Belnapia</taxon>
    </lineage>
</organism>
<evidence type="ECO:0000313" key="2">
    <source>
        <dbReference type="EMBL" id="SDC66936.1"/>
    </source>
</evidence>
<keyword evidence="1" id="KW-0812">Transmembrane</keyword>
<protein>
    <submittedName>
        <fullName evidence="2">Uncharacterized protein</fullName>
    </submittedName>
</protein>
<name>A0A1G6NHX4_9PROT</name>
<keyword evidence="1" id="KW-0472">Membrane</keyword>
<dbReference type="EMBL" id="FMZX01000002">
    <property type="protein sequence ID" value="SDC66936.1"/>
    <property type="molecule type" value="Genomic_DNA"/>
</dbReference>
<keyword evidence="1" id="KW-1133">Transmembrane helix</keyword>
<dbReference type="AlphaFoldDB" id="A0A1G6NHX4"/>
<evidence type="ECO:0000256" key="1">
    <source>
        <dbReference type="SAM" id="Phobius"/>
    </source>
</evidence>
<feature type="transmembrane region" description="Helical" evidence="1">
    <location>
        <begin position="12"/>
        <end position="37"/>
    </location>
</feature>
<feature type="transmembrane region" description="Helical" evidence="1">
    <location>
        <begin position="70"/>
        <end position="89"/>
    </location>
</feature>
<proteinExistence type="predicted"/>
<feature type="transmembrane region" description="Helical" evidence="1">
    <location>
        <begin position="95"/>
        <end position="116"/>
    </location>
</feature>
<evidence type="ECO:0000313" key="3">
    <source>
        <dbReference type="Proteomes" id="UP000198925"/>
    </source>
</evidence>